<feature type="domain" description="RuvB-like AAA+ ATPase" evidence="3">
    <location>
        <begin position="1"/>
        <end position="50"/>
    </location>
</feature>
<dbReference type="GO" id="GO:0009378">
    <property type="term" value="F:four-way junction helicase activity"/>
    <property type="evidence" value="ECO:0007669"/>
    <property type="project" value="InterPro"/>
</dbReference>
<dbReference type="InterPro" id="IPR027417">
    <property type="entry name" value="P-loop_NTPase"/>
</dbReference>
<evidence type="ECO:0000313" key="4">
    <source>
        <dbReference type="EMBL" id="CAB4608220.1"/>
    </source>
</evidence>
<dbReference type="GO" id="GO:0003677">
    <property type="term" value="F:DNA binding"/>
    <property type="evidence" value="ECO:0007669"/>
    <property type="project" value="InterPro"/>
</dbReference>
<proteinExistence type="predicted"/>
<dbReference type="AlphaFoldDB" id="A0A6J6H650"/>
<protein>
    <submittedName>
        <fullName evidence="4">Unannotated protein</fullName>
    </submittedName>
</protein>
<evidence type="ECO:0000256" key="2">
    <source>
        <dbReference type="ARBA" id="ARBA00022840"/>
    </source>
</evidence>
<dbReference type="GO" id="GO:0006281">
    <property type="term" value="P:DNA repair"/>
    <property type="evidence" value="ECO:0007669"/>
    <property type="project" value="InterPro"/>
</dbReference>
<dbReference type="PANTHER" id="PTHR42848">
    <property type="match status" value="1"/>
</dbReference>
<evidence type="ECO:0000259" key="3">
    <source>
        <dbReference type="Pfam" id="PF05496"/>
    </source>
</evidence>
<reference evidence="4" key="1">
    <citation type="submission" date="2020-05" db="EMBL/GenBank/DDBJ databases">
        <authorList>
            <person name="Chiriac C."/>
            <person name="Salcher M."/>
            <person name="Ghai R."/>
            <person name="Kavagutti S V."/>
        </authorList>
    </citation>
    <scope>NUCLEOTIDE SEQUENCE</scope>
</reference>
<gene>
    <name evidence="4" type="ORF">UFOPK1824_01181</name>
</gene>
<keyword evidence="2" id="KW-0067">ATP-binding</keyword>
<dbReference type="Pfam" id="PF05496">
    <property type="entry name" value="RuvB_N"/>
    <property type="match status" value="1"/>
</dbReference>
<dbReference type="SUPFAM" id="SSF52540">
    <property type="entry name" value="P-loop containing nucleoside triphosphate hydrolases"/>
    <property type="match status" value="1"/>
</dbReference>
<dbReference type="GO" id="GO:0006310">
    <property type="term" value="P:DNA recombination"/>
    <property type="evidence" value="ECO:0007669"/>
    <property type="project" value="InterPro"/>
</dbReference>
<organism evidence="4">
    <name type="scientific">freshwater metagenome</name>
    <dbReference type="NCBI Taxonomy" id="449393"/>
    <lineage>
        <taxon>unclassified sequences</taxon>
        <taxon>metagenomes</taxon>
        <taxon>ecological metagenomes</taxon>
    </lineage>
</organism>
<dbReference type="PANTHER" id="PTHR42848:SF1">
    <property type="entry name" value="HOLLIDAY JUNCTION BRANCH MIGRATION COMPLEX SUBUNIT RUVB"/>
    <property type="match status" value="1"/>
</dbReference>
<keyword evidence="1" id="KW-0547">Nucleotide-binding</keyword>
<dbReference type="EMBL" id="CAEZUM010000106">
    <property type="protein sequence ID" value="CAB4608220.1"/>
    <property type="molecule type" value="Genomic_DNA"/>
</dbReference>
<dbReference type="InterPro" id="IPR004605">
    <property type="entry name" value="DNA_helicase_Holl-junc_RuvB"/>
</dbReference>
<name>A0A6J6H650_9ZZZZ</name>
<dbReference type="GO" id="GO:0005524">
    <property type="term" value="F:ATP binding"/>
    <property type="evidence" value="ECO:0007669"/>
    <property type="project" value="UniProtKB-KW"/>
</dbReference>
<evidence type="ECO:0000256" key="1">
    <source>
        <dbReference type="ARBA" id="ARBA00022741"/>
    </source>
</evidence>
<dbReference type="InterPro" id="IPR008824">
    <property type="entry name" value="RuvB-like_N"/>
</dbReference>
<accession>A0A6J6H650</accession>
<sequence>MEDFEFTLEDKNLSRTRVVKMPKFTLIGATTHSGNLTGPLLSRFQYKAQLLPYSVQELTEMVKTAGKRIYKLSIPESAFALVIGLSSSRPISDQVPLEI</sequence>